<comment type="similarity">
    <text evidence="2 5">Belongs to the RecX family.</text>
</comment>
<keyword evidence="10" id="KW-1185">Reference proteome</keyword>
<evidence type="ECO:0000313" key="9">
    <source>
        <dbReference type="EMBL" id="WQH16181.1"/>
    </source>
</evidence>
<reference evidence="9 10" key="1">
    <citation type="submission" date="2023-11" db="EMBL/GenBank/DDBJ databases">
        <title>MicrobeMod: A computational toolkit for identifying prokaryotic methylation and restriction-modification with nanopore sequencing.</title>
        <authorList>
            <person name="Crits-Christoph A."/>
            <person name="Kang S.C."/>
            <person name="Lee H."/>
            <person name="Ostrov N."/>
        </authorList>
    </citation>
    <scope>NUCLEOTIDE SEQUENCE [LARGE SCALE GENOMIC DNA]</scope>
    <source>
        <strain evidence="9 10">ATCC 49870</strain>
    </source>
</reference>
<comment type="function">
    <text evidence="5">Modulates RecA activity.</text>
</comment>
<evidence type="ECO:0000256" key="3">
    <source>
        <dbReference type="ARBA" id="ARBA00018111"/>
    </source>
</evidence>
<dbReference type="InterPro" id="IPR036388">
    <property type="entry name" value="WH-like_DNA-bd_sf"/>
</dbReference>
<evidence type="ECO:0000256" key="4">
    <source>
        <dbReference type="ARBA" id="ARBA00022490"/>
    </source>
</evidence>
<dbReference type="PANTHER" id="PTHR33602:SF1">
    <property type="entry name" value="REGULATORY PROTEIN RECX FAMILY PROTEIN"/>
    <property type="match status" value="1"/>
</dbReference>
<organism evidence="9 10">
    <name type="scientific">Guyparkeria halophila</name>
    <dbReference type="NCBI Taxonomy" id="47960"/>
    <lineage>
        <taxon>Bacteria</taxon>
        <taxon>Pseudomonadati</taxon>
        <taxon>Pseudomonadota</taxon>
        <taxon>Gammaproteobacteria</taxon>
        <taxon>Chromatiales</taxon>
        <taxon>Thioalkalibacteraceae</taxon>
        <taxon>Guyparkeria</taxon>
    </lineage>
</organism>
<name>A0ABZ0YY82_9GAMM</name>
<proteinExistence type="inferred from homology"/>
<dbReference type="RefSeq" id="WP_322521196.1">
    <property type="nucleotide sequence ID" value="NZ_CP140153.1"/>
</dbReference>
<dbReference type="Proteomes" id="UP001327459">
    <property type="component" value="Chromosome"/>
</dbReference>
<feature type="region of interest" description="Disordered" evidence="6">
    <location>
        <begin position="138"/>
        <end position="161"/>
    </location>
</feature>
<evidence type="ECO:0000259" key="7">
    <source>
        <dbReference type="Pfam" id="PF02631"/>
    </source>
</evidence>
<dbReference type="EMBL" id="CP140153">
    <property type="protein sequence ID" value="WQH16181.1"/>
    <property type="molecule type" value="Genomic_DNA"/>
</dbReference>
<comment type="subcellular location">
    <subcellularLocation>
        <location evidence="1 5">Cytoplasm</location>
    </subcellularLocation>
</comment>
<keyword evidence="4 5" id="KW-0963">Cytoplasm</keyword>
<dbReference type="Pfam" id="PF21982">
    <property type="entry name" value="RecX_HTH1"/>
    <property type="match status" value="1"/>
</dbReference>
<protein>
    <recommendedName>
        <fullName evidence="3 5">Regulatory protein RecX</fullName>
    </recommendedName>
</protein>
<sequence length="161" mass="18657">MDDEKRRLLDCEKRAVGLLARREHSRLELARKLADRGFSADEVEPVLDRLVDEGWQSDRRYAESLIRARSARRYGPDRIANELAQQGVDDGVVAEAFAAEPRDWAELARDQLVARYREPPADFPDRARRHRHLVRRGFPPDLSHELAGWWPDSDEADQPLH</sequence>
<evidence type="ECO:0000256" key="5">
    <source>
        <dbReference type="HAMAP-Rule" id="MF_01114"/>
    </source>
</evidence>
<evidence type="ECO:0000259" key="8">
    <source>
        <dbReference type="Pfam" id="PF21982"/>
    </source>
</evidence>
<evidence type="ECO:0000313" key="10">
    <source>
        <dbReference type="Proteomes" id="UP001327459"/>
    </source>
</evidence>
<feature type="domain" description="RecX first three-helical" evidence="8">
    <location>
        <begin position="14"/>
        <end position="50"/>
    </location>
</feature>
<feature type="compositionally biased region" description="Acidic residues" evidence="6">
    <location>
        <begin position="152"/>
        <end position="161"/>
    </location>
</feature>
<gene>
    <name evidence="5" type="primary">recX</name>
    <name evidence="9" type="ORF">SR882_10510</name>
</gene>
<evidence type="ECO:0000256" key="6">
    <source>
        <dbReference type="SAM" id="MobiDB-lite"/>
    </source>
</evidence>
<dbReference type="Gene3D" id="1.10.10.10">
    <property type="entry name" value="Winged helix-like DNA-binding domain superfamily/Winged helix DNA-binding domain"/>
    <property type="match status" value="3"/>
</dbReference>
<dbReference type="InterPro" id="IPR053924">
    <property type="entry name" value="RecX_HTH_2nd"/>
</dbReference>
<dbReference type="PANTHER" id="PTHR33602">
    <property type="entry name" value="REGULATORY PROTEIN RECX FAMILY PROTEIN"/>
    <property type="match status" value="1"/>
</dbReference>
<dbReference type="InterPro" id="IPR053926">
    <property type="entry name" value="RecX_HTH_1st"/>
</dbReference>
<dbReference type="HAMAP" id="MF_01114">
    <property type="entry name" value="RecX"/>
    <property type="match status" value="1"/>
</dbReference>
<feature type="domain" description="RecX second three-helical" evidence="7">
    <location>
        <begin position="57"/>
        <end position="96"/>
    </location>
</feature>
<accession>A0ABZ0YY82</accession>
<evidence type="ECO:0000256" key="2">
    <source>
        <dbReference type="ARBA" id="ARBA00009695"/>
    </source>
</evidence>
<evidence type="ECO:0000256" key="1">
    <source>
        <dbReference type="ARBA" id="ARBA00004496"/>
    </source>
</evidence>
<dbReference type="InterPro" id="IPR003783">
    <property type="entry name" value="Regulatory_RecX"/>
</dbReference>
<dbReference type="Pfam" id="PF02631">
    <property type="entry name" value="RecX_HTH2"/>
    <property type="match status" value="1"/>
</dbReference>